<evidence type="ECO:0000256" key="2">
    <source>
        <dbReference type="ARBA" id="ARBA00010136"/>
    </source>
</evidence>
<dbReference type="PRINTS" id="PR00756">
    <property type="entry name" value="ALADIPTASE"/>
</dbReference>
<dbReference type="InterPro" id="IPR042097">
    <property type="entry name" value="Aminopeptidase_N-like_N_sf"/>
</dbReference>
<feature type="domain" description="Peptidase M1 membrane alanine aminopeptidase" evidence="8">
    <location>
        <begin position="228"/>
        <end position="429"/>
    </location>
</feature>
<accession>A0ABR2H1D2</accession>
<dbReference type="Proteomes" id="UP001470230">
    <property type="component" value="Unassembled WGS sequence"/>
</dbReference>
<dbReference type="InterPro" id="IPR034016">
    <property type="entry name" value="M1_APN-typ"/>
</dbReference>
<keyword evidence="5" id="KW-0378">Hydrolase</keyword>
<keyword evidence="4" id="KW-0479">Metal-binding</keyword>
<dbReference type="Pfam" id="PF17900">
    <property type="entry name" value="Peptidase_M1_N"/>
    <property type="match status" value="1"/>
</dbReference>
<evidence type="ECO:0000256" key="3">
    <source>
        <dbReference type="ARBA" id="ARBA00022670"/>
    </source>
</evidence>
<dbReference type="CDD" id="cd09601">
    <property type="entry name" value="M1_APN-Q_like"/>
    <property type="match status" value="1"/>
</dbReference>
<reference evidence="10 11" key="1">
    <citation type="submission" date="2024-04" db="EMBL/GenBank/DDBJ databases">
        <title>Tritrichomonas musculus Genome.</title>
        <authorList>
            <person name="Alves-Ferreira E."/>
            <person name="Grigg M."/>
            <person name="Lorenzi H."/>
            <person name="Galac M."/>
        </authorList>
    </citation>
    <scope>NUCLEOTIDE SEQUENCE [LARGE SCALE GENOMIC DNA]</scope>
    <source>
        <strain evidence="10 11">EAF2021</strain>
    </source>
</reference>
<keyword evidence="6" id="KW-0862">Zinc</keyword>
<dbReference type="InterPro" id="IPR014782">
    <property type="entry name" value="Peptidase_M1_dom"/>
</dbReference>
<dbReference type="InterPro" id="IPR001930">
    <property type="entry name" value="Peptidase_M1"/>
</dbReference>
<comment type="similarity">
    <text evidence="2">Belongs to the peptidase M1 family.</text>
</comment>
<feature type="domain" description="Aminopeptidase N-like N-terminal" evidence="9">
    <location>
        <begin position="10"/>
        <end position="187"/>
    </location>
</feature>
<dbReference type="SUPFAM" id="SSF55486">
    <property type="entry name" value="Metalloproteases ('zincins'), catalytic domain"/>
    <property type="match status" value="1"/>
</dbReference>
<evidence type="ECO:0000256" key="5">
    <source>
        <dbReference type="ARBA" id="ARBA00022801"/>
    </source>
</evidence>
<keyword evidence="11" id="KW-1185">Reference proteome</keyword>
<evidence type="ECO:0000313" key="10">
    <source>
        <dbReference type="EMBL" id="KAK8839951.1"/>
    </source>
</evidence>
<dbReference type="InterPro" id="IPR045357">
    <property type="entry name" value="Aminopeptidase_N-like_N"/>
</dbReference>
<dbReference type="SUPFAM" id="SSF63737">
    <property type="entry name" value="Leukotriene A4 hydrolase N-terminal domain"/>
    <property type="match status" value="1"/>
</dbReference>
<sequence length="567" mass="65716">MCERLPQNYVPIHYDFFLHITKDNYPFNASVKISFKKNQDSDKVYLHTSPNISINKITQNDINLEYAIDKSKLIISRSTDPDQDIISYPISIEYLLTPNLEEDYGKKPHGFYTYQNSYLTKFECGYARQMLPCFDDPNIRATYTVRIIIPEDLTGISNMPLDKENFLNNEKEKELTFLETPPMCSYLLCICVGNFGFIESETKFGTKVKFYCEKGKEETLHEYLRVSVFSLEWLEEKLKTKYELPHLQLITYKGCKIGMENYGLITLCDYTNGTEFLRHSKVVMHEIAHQWFGDLVSIKWWDSVWLNEGFAQFFQFLILNDCDPDFNGKGVQHFVNGNGFRCLRFFSKDKVVPLASEIDFSKRVLKACIYIKGAFILKMFRDIVGEESFLNVCSNYCNEFKNKSAEANDFIEIANKTLNNDYSEFFNVWLRSVGYPALFVEPIISQEKYVGVNVIQKSFNGSVFQFKLQVAFEKDGRIDKKEFFVKNEVTKIDVEFDWIIVNDNLCSLCVVIYTSDLLNRLLIAANENKLSKSNLSLISRSPAVVSPQFSVDPEVSTLASQFEKLIQ</sequence>
<dbReference type="Gene3D" id="2.60.40.1730">
    <property type="entry name" value="tricorn interacting facor f3 domain"/>
    <property type="match status" value="1"/>
</dbReference>
<proteinExistence type="inferred from homology"/>
<evidence type="ECO:0000259" key="8">
    <source>
        <dbReference type="Pfam" id="PF01433"/>
    </source>
</evidence>
<comment type="cofactor">
    <cofactor evidence="1">
        <name>Zn(2+)</name>
        <dbReference type="ChEBI" id="CHEBI:29105"/>
    </cofactor>
</comment>
<dbReference type="PANTHER" id="PTHR11533:SF299">
    <property type="entry name" value="AMINOPEPTIDASE"/>
    <property type="match status" value="1"/>
</dbReference>
<dbReference type="PANTHER" id="PTHR11533">
    <property type="entry name" value="PROTEASE M1 ZINC METALLOPROTEASE"/>
    <property type="match status" value="1"/>
</dbReference>
<evidence type="ECO:0000256" key="6">
    <source>
        <dbReference type="ARBA" id="ARBA00022833"/>
    </source>
</evidence>
<dbReference type="Pfam" id="PF01433">
    <property type="entry name" value="Peptidase_M1"/>
    <property type="match status" value="1"/>
</dbReference>
<keyword evidence="3" id="KW-0645">Protease</keyword>
<dbReference type="InterPro" id="IPR027268">
    <property type="entry name" value="Peptidase_M4/M1_CTD_sf"/>
</dbReference>
<protein>
    <submittedName>
        <fullName evidence="10">Uncharacterized protein</fullName>
    </submittedName>
</protein>
<evidence type="ECO:0000256" key="4">
    <source>
        <dbReference type="ARBA" id="ARBA00022723"/>
    </source>
</evidence>
<dbReference type="EMBL" id="JAPFFF010000050">
    <property type="protein sequence ID" value="KAK8839951.1"/>
    <property type="molecule type" value="Genomic_DNA"/>
</dbReference>
<comment type="caution">
    <text evidence="10">The sequence shown here is derived from an EMBL/GenBank/DDBJ whole genome shotgun (WGS) entry which is preliminary data.</text>
</comment>
<organism evidence="10 11">
    <name type="scientific">Tritrichomonas musculus</name>
    <dbReference type="NCBI Taxonomy" id="1915356"/>
    <lineage>
        <taxon>Eukaryota</taxon>
        <taxon>Metamonada</taxon>
        <taxon>Parabasalia</taxon>
        <taxon>Tritrichomonadida</taxon>
        <taxon>Tritrichomonadidae</taxon>
        <taxon>Tritrichomonas</taxon>
    </lineage>
</organism>
<gene>
    <name evidence="10" type="ORF">M9Y10_031666</name>
</gene>
<dbReference type="InterPro" id="IPR050344">
    <property type="entry name" value="Peptidase_M1_aminopeptidases"/>
</dbReference>
<evidence type="ECO:0000313" key="11">
    <source>
        <dbReference type="Proteomes" id="UP001470230"/>
    </source>
</evidence>
<evidence type="ECO:0000256" key="1">
    <source>
        <dbReference type="ARBA" id="ARBA00001947"/>
    </source>
</evidence>
<evidence type="ECO:0000256" key="7">
    <source>
        <dbReference type="ARBA" id="ARBA00023049"/>
    </source>
</evidence>
<keyword evidence="7" id="KW-0482">Metalloprotease</keyword>
<evidence type="ECO:0000259" key="9">
    <source>
        <dbReference type="Pfam" id="PF17900"/>
    </source>
</evidence>
<name>A0ABR2H1D2_9EUKA</name>
<dbReference type="Gene3D" id="1.10.390.10">
    <property type="entry name" value="Neutral Protease Domain 2"/>
    <property type="match status" value="1"/>
</dbReference>